<evidence type="ECO:0000259" key="2">
    <source>
        <dbReference type="PROSITE" id="PS51819"/>
    </source>
</evidence>
<feature type="domain" description="VOC" evidence="2">
    <location>
        <begin position="21"/>
        <end position="148"/>
    </location>
</feature>
<dbReference type="Gene3D" id="3.10.180.10">
    <property type="entry name" value="2,3-Dihydroxybiphenyl 1,2-Dioxygenase, domain 1"/>
    <property type="match status" value="1"/>
</dbReference>
<dbReference type="PANTHER" id="PTHR43048">
    <property type="entry name" value="METHYLMALONYL-COA EPIMERASE"/>
    <property type="match status" value="1"/>
</dbReference>
<dbReference type="AlphaFoldDB" id="A0A4R6VRK6"/>
<dbReference type="PROSITE" id="PS51819">
    <property type="entry name" value="VOC"/>
    <property type="match status" value="1"/>
</dbReference>
<dbReference type="GO" id="GO:0004493">
    <property type="term" value="F:methylmalonyl-CoA epimerase activity"/>
    <property type="evidence" value="ECO:0007669"/>
    <property type="project" value="TreeGrafter"/>
</dbReference>
<evidence type="ECO:0000313" key="4">
    <source>
        <dbReference type="Proteomes" id="UP000295705"/>
    </source>
</evidence>
<dbReference type="GO" id="GO:0046872">
    <property type="term" value="F:metal ion binding"/>
    <property type="evidence" value="ECO:0007669"/>
    <property type="project" value="UniProtKB-KW"/>
</dbReference>
<evidence type="ECO:0000313" key="3">
    <source>
        <dbReference type="EMBL" id="TDQ62480.1"/>
    </source>
</evidence>
<keyword evidence="1" id="KW-0479">Metal-binding</keyword>
<sequence>MTEGVTSEIPSDIPSDAGVLRLDHVAVAVRDVRAGAALYGDALGGRFLFGGDNDHQGIRVAQFALPGGMKIELISPLRDDAPVARFLERRGEGVHHLTLLVEDVEVAVARLRGLDYEVVDVNLDSPHWREAFVRPRSAFGALLQLADTTKRWDEPAASGITLDDVLAGRVVFTEDERAVLRENC</sequence>
<dbReference type="SUPFAM" id="SSF54593">
    <property type="entry name" value="Glyoxalase/Bleomycin resistance protein/Dihydroxybiphenyl dioxygenase"/>
    <property type="match status" value="1"/>
</dbReference>
<dbReference type="InterPro" id="IPR037523">
    <property type="entry name" value="VOC_core"/>
</dbReference>
<dbReference type="GO" id="GO:0046491">
    <property type="term" value="P:L-methylmalonyl-CoA metabolic process"/>
    <property type="evidence" value="ECO:0007669"/>
    <property type="project" value="TreeGrafter"/>
</dbReference>
<accession>A0A4R6VRK6</accession>
<comment type="caution">
    <text evidence="3">The sequence shown here is derived from an EMBL/GenBank/DDBJ whole genome shotgun (WGS) entry which is preliminary data.</text>
</comment>
<organism evidence="3 4">
    <name type="scientific">Actinomycetospora succinea</name>
    <dbReference type="NCBI Taxonomy" id="663603"/>
    <lineage>
        <taxon>Bacteria</taxon>
        <taxon>Bacillati</taxon>
        <taxon>Actinomycetota</taxon>
        <taxon>Actinomycetes</taxon>
        <taxon>Pseudonocardiales</taxon>
        <taxon>Pseudonocardiaceae</taxon>
        <taxon>Actinomycetospora</taxon>
    </lineage>
</organism>
<dbReference type="Pfam" id="PF13669">
    <property type="entry name" value="Glyoxalase_4"/>
    <property type="match status" value="1"/>
</dbReference>
<proteinExistence type="predicted"/>
<dbReference type="RefSeq" id="WP_166659761.1">
    <property type="nucleotide sequence ID" value="NZ_BAABHR010000007.1"/>
</dbReference>
<protein>
    <submittedName>
        <fullName evidence="3">Methylmalonyl-CoA/ethylmalonyl-CoA epimerase</fullName>
    </submittedName>
</protein>
<dbReference type="InterPro" id="IPR029068">
    <property type="entry name" value="Glyas_Bleomycin-R_OHBP_Dase"/>
</dbReference>
<name>A0A4R6VRK6_9PSEU</name>
<dbReference type="InterPro" id="IPR051785">
    <property type="entry name" value="MMCE/EMCE_epimerase"/>
</dbReference>
<keyword evidence="4" id="KW-1185">Reference proteome</keyword>
<dbReference type="EMBL" id="SNYO01000002">
    <property type="protein sequence ID" value="TDQ62480.1"/>
    <property type="molecule type" value="Genomic_DNA"/>
</dbReference>
<dbReference type="Proteomes" id="UP000295705">
    <property type="component" value="Unassembled WGS sequence"/>
</dbReference>
<reference evidence="3 4" key="1">
    <citation type="submission" date="2019-03" db="EMBL/GenBank/DDBJ databases">
        <title>Genomic Encyclopedia of Type Strains, Phase IV (KMG-IV): sequencing the most valuable type-strain genomes for metagenomic binning, comparative biology and taxonomic classification.</title>
        <authorList>
            <person name="Goeker M."/>
        </authorList>
    </citation>
    <scope>NUCLEOTIDE SEQUENCE [LARGE SCALE GENOMIC DNA]</scope>
    <source>
        <strain evidence="3 4">DSM 45775</strain>
    </source>
</reference>
<evidence type="ECO:0000256" key="1">
    <source>
        <dbReference type="ARBA" id="ARBA00022723"/>
    </source>
</evidence>
<dbReference type="PANTHER" id="PTHR43048:SF3">
    <property type="entry name" value="METHYLMALONYL-COA EPIMERASE, MITOCHONDRIAL"/>
    <property type="match status" value="1"/>
</dbReference>
<gene>
    <name evidence="3" type="ORF">EV188_102134</name>
</gene>